<dbReference type="GO" id="GO:0020037">
    <property type="term" value="F:heme binding"/>
    <property type="evidence" value="ECO:0007669"/>
    <property type="project" value="InterPro"/>
</dbReference>
<keyword evidence="3" id="KW-0560">Oxidoreductase</keyword>
<comment type="subcellular location">
    <subcellularLocation>
        <location evidence="1">Secreted</location>
    </subcellularLocation>
</comment>
<evidence type="ECO:0000256" key="4">
    <source>
        <dbReference type="ARBA" id="ARBA00022729"/>
    </source>
</evidence>
<keyword evidence="5" id="KW-0325">Glycoprotein</keyword>
<dbReference type="OMA" id="FGHAEAY"/>
<name>A0A553P656_TIGCA</name>
<dbReference type="GO" id="GO:0006979">
    <property type="term" value="P:response to oxidative stress"/>
    <property type="evidence" value="ECO:0007669"/>
    <property type="project" value="InterPro"/>
</dbReference>
<dbReference type="EMBL" id="VCGU01000007">
    <property type="protein sequence ID" value="TRY73164.1"/>
    <property type="molecule type" value="Genomic_DNA"/>
</dbReference>
<dbReference type="CDD" id="cd09823">
    <property type="entry name" value="peroxinectin_like"/>
    <property type="match status" value="1"/>
</dbReference>
<dbReference type="PROSITE" id="PS50292">
    <property type="entry name" value="PEROXIDASE_3"/>
    <property type="match status" value="1"/>
</dbReference>
<evidence type="ECO:0000256" key="1">
    <source>
        <dbReference type="ARBA" id="ARBA00004613"/>
    </source>
</evidence>
<dbReference type="PANTHER" id="PTHR11475:SF4">
    <property type="entry name" value="CHORION PEROXIDASE"/>
    <property type="match status" value="1"/>
</dbReference>
<dbReference type="InterPro" id="IPR019791">
    <property type="entry name" value="Haem_peroxidase_animal"/>
</dbReference>
<accession>A0A553P656</accession>
<dbReference type="GO" id="GO:0046872">
    <property type="term" value="F:metal ion binding"/>
    <property type="evidence" value="ECO:0007669"/>
    <property type="project" value="UniProtKB-KW"/>
</dbReference>
<keyword evidence="3" id="KW-0575">Peroxidase</keyword>
<evidence type="ECO:0000256" key="7">
    <source>
        <dbReference type="SAM" id="SignalP"/>
    </source>
</evidence>
<evidence type="ECO:0000256" key="5">
    <source>
        <dbReference type="ARBA" id="ARBA00023180"/>
    </source>
</evidence>
<dbReference type="Proteomes" id="UP000318571">
    <property type="component" value="Chromosome 3"/>
</dbReference>
<gene>
    <name evidence="8" type="ORF">TCAL_11050</name>
</gene>
<evidence type="ECO:0000256" key="2">
    <source>
        <dbReference type="ARBA" id="ARBA00022525"/>
    </source>
</evidence>
<evidence type="ECO:0000256" key="3">
    <source>
        <dbReference type="ARBA" id="ARBA00022559"/>
    </source>
</evidence>
<dbReference type="Gene3D" id="1.10.640.10">
    <property type="entry name" value="Haem peroxidase domain superfamily, animal type"/>
    <property type="match status" value="1"/>
</dbReference>
<keyword evidence="9" id="KW-1185">Reference proteome</keyword>
<feature type="binding site" description="axial binding residue" evidence="6">
    <location>
        <position position="465"/>
    </location>
    <ligand>
        <name>heme b</name>
        <dbReference type="ChEBI" id="CHEBI:60344"/>
    </ligand>
    <ligandPart>
        <name>Fe</name>
        <dbReference type="ChEBI" id="CHEBI:18248"/>
    </ligandPart>
</feature>
<evidence type="ECO:0000313" key="8">
    <source>
        <dbReference type="EMBL" id="TRY73164.1"/>
    </source>
</evidence>
<dbReference type="AlphaFoldDB" id="A0A553P656"/>
<dbReference type="InterPro" id="IPR010255">
    <property type="entry name" value="Haem_peroxidase_sf"/>
</dbReference>
<keyword evidence="2" id="KW-0964">Secreted</keyword>
<dbReference type="GO" id="GO:0005576">
    <property type="term" value="C:extracellular region"/>
    <property type="evidence" value="ECO:0007669"/>
    <property type="project" value="UniProtKB-SubCell"/>
</dbReference>
<dbReference type="FunFam" id="1.10.640.10:FF:000003">
    <property type="entry name" value="chorion peroxidase"/>
    <property type="match status" value="1"/>
</dbReference>
<protein>
    <recommendedName>
        <fullName evidence="10">Peroxidase</fullName>
    </recommendedName>
</protein>
<organism evidence="8 9">
    <name type="scientific">Tigriopus californicus</name>
    <name type="common">Marine copepod</name>
    <dbReference type="NCBI Taxonomy" id="6832"/>
    <lineage>
        <taxon>Eukaryota</taxon>
        <taxon>Metazoa</taxon>
        <taxon>Ecdysozoa</taxon>
        <taxon>Arthropoda</taxon>
        <taxon>Crustacea</taxon>
        <taxon>Multicrustacea</taxon>
        <taxon>Hexanauplia</taxon>
        <taxon>Copepoda</taxon>
        <taxon>Harpacticoida</taxon>
        <taxon>Harpacticidae</taxon>
        <taxon>Tigriopus</taxon>
    </lineage>
</organism>
<evidence type="ECO:0000256" key="6">
    <source>
        <dbReference type="PIRSR" id="PIRSR619791-2"/>
    </source>
</evidence>
<proteinExistence type="predicted"/>
<sequence length="707" mass="79619">MANPISLSMLTFLFLIFGFWSVVDGQNYLDLVKQVQEIEEGEIAKAYRIAREEYEENFSPFTELPSGRKFTKESVAMELRNGVTQRALEVLATRNRFQIEKDSIDDVETGLHKILNDGQVGGGQSSVVQNIKIIQFACSEDEIKCDPTDPYRSISGICNNLENPKWGAMSTKFRRFLPASYADGISIPRGDFFSAFGFQLSNEFEQKRDSLDPIHTNLFVQIGQFLDHDITLTPELRTDQCCQNPTQAGCFSIITDDLRPPFSGCDHQSLECAASKISPGKTDEFCFEFVRSTPFCQESPYHVREQMNAITAYVDGSQIYGSDVERAISLRTLKQGQLRTSGQWLLPRISLDGSRKSYTAGDVRALENPGLTALHTLWVREHNRIAQELQGLFPFWSDEILFQESRRLVIAQWQNVVFGQFATTMLGPTRMDEFGLTLISPSQHDVTADSSIRNSFASAAYRFGHSMVQKSILVMPLNGSKSRNYPLKDNFFLTELYESGSGQGLEEILLGMFHQGSQNLDRFIVNDMRSHLFENIFGFQSDLMTRNIQRGRDHGIPSYNDFREFCGLSRPCDWNQIPLEVSPNAWASLQTLYSDPDDVDLFVGGITEAPLQGGVLGPTFACLIGKQLNLLKFGDRFFFSHVGAHPRSFSAEEIALIRNRHLGDLLCDNTQVTSITTNLFMMNAPAMPCKNRTMLDLSLLDFTPVGL</sequence>
<dbReference type="PANTHER" id="PTHR11475">
    <property type="entry name" value="OXIDASE/PEROXIDASE"/>
    <property type="match status" value="1"/>
</dbReference>
<keyword evidence="6" id="KW-0349">Heme</keyword>
<dbReference type="SUPFAM" id="SSF48113">
    <property type="entry name" value="Heme-dependent peroxidases"/>
    <property type="match status" value="1"/>
</dbReference>
<feature type="chain" id="PRO_5021893633" description="Peroxidase" evidence="7">
    <location>
        <begin position="26"/>
        <end position="707"/>
    </location>
</feature>
<keyword evidence="6" id="KW-0479">Metal-binding</keyword>
<evidence type="ECO:0000313" key="9">
    <source>
        <dbReference type="Proteomes" id="UP000318571"/>
    </source>
</evidence>
<comment type="caution">
    <text evidence="8">The sequence shown here is derived from an EMBL/GenBank/DDBJ whole genome shotgun (WGS) entry which is preliminary data.</text>
</comment>
<dbReference type="GO" id="GO:0004601">
    <property type="term" value="F:peroxidase activity"/>
    <property type="evidence" value="ECO:0007669"/>
    <property type="project" value="UniProtKB-KW"/>
</dbReference>
<reference evidence="8 9" key="1">
    <citation type="journal article" date="2018" name="Nat. Ecol. Evol.">
        <title>Genomic signatures of mitonuclear coevolution across populations of Tigriopus californicus.</title>
        <authorList>
            <person name="Barreto F.S."/>
            <person name="Watson E.T."/>
            <person name="Lima T.G."/>
            <person name="Willett C.S."/>
            <person name="Edmands S."/>
            <person name="Li W."/>
            <person name="Burton R.S."/>
        </authorList>
    </citation>
    <scope>NUCLEOTIDE SEQUENCE [LARGE SCALE GENOMIC DNA]</scope>
    <source>
        <strain evidence="8 9">San Diego</strain>
    </source>
</reference>
<feature type="signal peptide" evidence="7">
    <location>
        <begin position="1"/>
        <end position="25"/>
    </location>
</feature>
<evidence type="ECO:0008006" key="10">
    <source>
        <dbReference type="Google" id="ProtNLM"/>
    </source>
</evidence>
<keyword evidence="6" id="KW-0408">Iron</keyword>
<dbReference type="Pfam" id="PF03098">
    <property type="entry name" value="An_peroxidase"/>
    <property type="match status" value="1"/>
</dbReference>
<dbReference type="PRINTS" id="PR00457">
    <property type="entry name" value="ANPEROXIDASE"/>
</dbReference>
<dbReference type="InterPro" id="IPR037120">
    <property type="entry name" value="Haem_peroxidase_sf_animal"/>
</dbReference>
<keyword evidence="4 7" id="KW-0732">Signal</keyword>